<accession>A0ABQ7FIV6</accession>
<name>A0ABQ7FIV6_9ACTN</name>
<evidence type="ECO:0000256" key="1">
    <source>
        <dbReference type="ARBA" id="ARBA00002901"/>
    </source>
</evidence>
<dbReference type="Proteomes" id="UP000621266">
    <property type="component" value="Unassembled WGS sequence"/>
</dbReference>
<organism evidence="10 11">
    <name type="scientific">Streptomyces lycii</name>
    <dbReference type="NCBI Taxonomy" id="2654337"/>
    <lineage>
        <taxon>Bacteria</taxon>
        <taxon>Bacillati</taxon>
        <taxon>Actinomycetota</taxon>
        <taxon>Actinomycetes</taxon>
        <taxon>Kitasatosporales</taxon>
        <taxon>Streptomycetaceae</taxon>
        <taxon>Streptomyces</taxon>
    </lineage>
</organism>
<dbReference type="Gene3D" id="3.40.980.10">
    <property type="entry name" value="MoaB/Mog-like domain"/>
    <property type="match status" value="1"/>
</dbReference>
<feature type="region of interest" description="Disordered" evidence="8">
    <location>
        <begin position="307"/>
        <end position="402"/>
    </location>
</feature>
<evidence type="ECO:0000313" key="10">
    <source>
        <dbReference type="EMBL" id="KAF4408901.1"/>
    </source>
</evidence>
<dbReference type="Gene3D" id="2.170.190.11">
    <property type="entry name" value="Molybdopterin biosynthesis moea protein, domain 3"/>
    <property type="match status" value="1"/>
</dbReference>
<dbReference type="SUPFAM" id="SSF53218">
    <property type="entry name" value="Molybdenum cofactor biosynthesis proteins"/>
    <property type="match status" value="1"/>
</dbReference>
<dbReference type="SMART" id="SM00852">
    <property type="entry name" value="MoCF_biosynth"/>
    <property type="match status" value="1"/>
</dbReference>
<evidence type="ECO:0000256" key="2">
    <source>
        <dbReference type="ARBA" id="ARBA00005046"/>
    </source>
</evidence>
<reference evidence="10 11" key="1">
    <citation type="submission" date="2019-10" db="EMBL/GenBank/DDBJ databases">
        <title>Streptomyces tenebrisbrunneis sp.nov., an endogenous actinomycete isolated from of Lycium ruthenicum.</title>
        <authorList>
            <person name="Ma L."/>
        </authorList>
    </citation>
    <scope>NUCLEOTIDE SEQUENCE [LARGE SCALE GENOMIC DNA]</scope>
    <source>
        <strain evidence="10 11">TRM 66187</strain>
    </source>
</reference>
<dbReference type="Pfam" id="PF03454">
    <property type="entry name" value="MoeA_C"/>
    <property type="match status" value="1"/>
</dbReference>
<feature type="region of interest" description="Disordered" evidence="8">
    <location>
        <begin position="1"/>
        <end position="22"/>
    </location>
</feature>
<keyword evidence="4 7" id="KW-0500">Molybdenum</keyword>
<protein>
    <recommendedName>
        <fullName evidence="7">Molybdopterin molybdenumtransferase</fullName>
        <ecNumber evidence="7">2.10.1.1</ecNumber>
    </recommendedName>
</protein>
<evidence type="ECO:0000256" key="7">
    <source>
        <dbReference type="RuleBase" id="RU365090"/>
    </source>
</evidence>
<dbReference type="InterPro" id="IPR001453">
    <property type="entry name" value="MoaB/Mog_dom"/>
</dbReference>
<dbReference type="InterPro" id="IPR036688">
    <property type="entry name" value="MoeA_C_domain_IV_sf"/>
</dbReference>
<dbReference type="InterPro" id="IPR036425">
    <property type="entry name" value="MoaB/Mog-like_dom_sf"/>
</dbReference>
<dbReference type="InterPro" id="IPR005111">
    <property type="entry name" value="MoeA_C_domain_IV"/>
</dbReference>
<comment type="pathway">
    <text evidence="2 7">Cofactor biosynthesis; molybdopterin biosynthesis.</text>
</comment>
<dbReference type="PANTHER" id="PTHR10192">
    <property type="entry name" value="MOLYBDOPTERIN BIOSYNTHESIS PROTEIN"/>
    <property type="match status" value="1"/>
</dbReference>
<evidence type="ECO:0000256" key="3">
    <source>
        <dbReference type="ARBA" id="ARBA00010763"/>
    </source>
</evidence>
<dbReference type="InterPro" id="IPR005110">
    <property type="entry name" value="MoeA_linker/N"/>
</dbReference>
<feature type="compositionally biased region" description="Low complexity" evidence="8">
    <location>
        <begin position="329"/>
        <end position="378"/>
    </location>
</feature>
<dbReference type="Gene3D" id="2.40.340.10">
    <property type="entry name" value="MoeA, C-terminal, domain IV"/>
    <property type="match status" value="1"/>
</dbReference>
<feature type="domain" description="MoaB/Mog" evidence="9">
    <location>
        <begin position="220"/>
        <end position="428"/>
    </location>
</feature>
<evidence type="ECO:0000259" key="9">
    <source>
        <dbReference type="SMART" id="SM00852"/>
    </source>
</evidence>
<evidence type="ECO:0000313" key="11">
    <source>
        <dbReference type="Proteomes" id="UP000621266"/>
    </source>
</evidence>
<keyword evidence="7" id="KW-0460">Magnesium</keyword>
<dbReference type="InterPro" id="IPR038987">
    <property type="entry name" value="MoeA-like"/>
</dbReference>
<evidence type="ECO:0000256" key="6">
    <source>
        <dbReference type="ARBA" id="ARBA00047317"/>
    </source>
</evidence>
<dbReference type="Pfam" id="PF00994">
    <property type="entry name" value="MoCF_biosynth"/>
    <property type="match status" value="2"/>
</dbReference>
<keyword evidence="7" id="KW-0479">Metal-binding</keyword>
<keyword evidence="7" id="KW-0808">Transferase</keyword>
<dbReference type="CDD" id="cd00887">
    <property type="entry name" value="MoeA"/>
    <property type="match status" value="1"/>
</dbReference>
<comment type="cofactor">
    <cofactor evidence="7">
        <name>Mg(2+)</name>
        <dbReference type="ChEBI" id="CHEBI:18420"/>
    </cofactor>
</comment>
<dbReference type="SUPFAM" id="SSF63867">
    <property type="entry name" value="MoeA C-terminal domain-like"/>
    <property type="match status" value="1"/>
</dbReference>
<dbReference type="NCBIfam" id="NF045515">
    <property type="entry name" value="Glp_gephyrin"/>
    <property type="match status" value="1"/>
</dbReference>
<evidence type="ECO:0000256" key="5">
    <source>
        <dbReference type="ARBA" id="ARBA00023150"/>
    </source>
</evidence>
<dbReference type="InterPro" id="IPR036135">
    <property type="entry name" value="MoeA_linker/N_sf"/>
</dbReference>
<dbReference type="PANTHER" id="PTHR10192:SF5">
    <property type="entry name" value="GEPHYRIN"/>
    <property type="match status" value="1"/>
</dbReference>
<comment type="catalytic activity">
    <reaction evidence="6">
        <text>adenylyl-molybdopterin + molybdate = Mo-molybdopterin + AMP + H(+)</text>
        <dbReference type="Rhea" id="RHEA:35047"/>
        <dbReference type="ChEBI" id="CHEBI:15378"/>
        <dbReference type="ChEBI" id="CHEBI:36264"/>
        <dbReference type="ChEBI" id="CHEBI:62727"/>
        <dbReference type="ChEBI" id="CHEBI:71302"/>
        <dbReference type="ChEBI" id="CHEBI:456215"/>
        <dbReference type="EC" id="2.10.1.1"/>
    </reaction>
</comment>
<keyword evidence="11" id="KW-1185">Reference proteome</keyword>
<dbReference type="SUPFAM" id="SSF63882">
    <property type="entry name" value="MoeA N-terminal region -like"/>
    <property type="match status" value="1"/>
</dbReference>
<feature type="compositionally biased region" description="Low complexity" evidence="8">
    <location>
        <begin position="9"/>
        <end position="19"/>
    </location>
</feature>
<dbReference type="RefSeq" id="WP_156205952.1">
    <property type="nucleotide sequence ID" value="NZ_WHPN01000258.1"/>
</dbReference>
<dbReference type="EC" id="2.10.1.1" evidence="7"/>
<gene>
    <name evidence="10" type="ORF">GCU69_11875</name>
</gene>
<dbReference type="EMBL" id="WHPN01000258">
    <property type="protein sequence ID" value="KAF4408901.1"/>
    <property type="molecule type" value="Genomic_DNA"/>
</dbReference>
<evidence type="ECO:0000256" key="4">
    <source>
        <dbReference type="ARBA" id="ARBA00022505"/>
    </source>
</evidence>
<proteinExistence type="inferred from homology"/>
<dbReference type="Pfam" id="PF03453">
    <property type="entry name" value="MoeA_N"/>
    <property type="match status" value="1"/>
</dbReference>
<comment type="function">
    <text evidence="1 7">Catalyzes the insertion of molybdate into adenylated molybdopterin with the concomitant release of AMP.</text>
</comment>
<evidence type="ECO:0000256" key="8">
    <source>
        <dbReference type="SAM" id="MobiDB-lite"/>
    </source>
</evidence>
<sequence>MTGTDRESATAPAAAPTGGEPRVWSVDEHLADIVRHVQPLEPLELQLLDAQGCVLVEDVTVPVALPPFDNSSMDGYAVRTADVADAAEDSPVRLTVIGDIAAGSGKLPRVRPGEAARIMTGAPLPPGAEAVVPVEWTDGGTGGGPATGMTAHSSDPRGAGGEVLVHRPAGARAHVRARGSDIAAGSLALAAGTVLGPPQIGLLAAIGRATVKVRPRPRVVVLSTGSELVPPGTELAPGQIHDSNSFALTAAARDAGAIAYRVSAVSDDAETLRATIEDQLIRADLLVTSGGVSVGAYDVVKEALSRPLDAPHDGSGVEEPPGAEEPRAGEPAAGGPESAAGDSGTAAGAAGEESTDGAPAAGDARGAAGGRSAAPSGGVDFRRLAMQPGKPQGFGRIGPDHTPVLTLPGNPVSAYVSFELFVRPAIHALMGVPDTRRETLRAVCPEGVASSPAGKRQFLRGRYADGTVSPVGGAGSHLVKALADADALIVVPEDTTSVAPGAEVDVILLR</sequence>
<keyword evidence="5 7" id="KW-0501">Molybdenum cofactor biosynthesis</keyword>
<comment type="similarity">
    <text evidence="3 7">Belongs to the MoeA family.</text>
</comment>
<comment type="caution">
    <text evidence="10">The sequence shown here is derived from an EMBL/GenBank/DDBJ whole genome shotgun (WGS) entry which is preliminary data.</text>
</comment>